<organism evidence="1">
    <name type="scientific">marine sediment metagenome</name>
    <dbReference type="NCBI Taxonomy" id="412755"/>
    <lineage>
        <taxon>unclassified sequences</taxon>
        <taxon>metagenomes</taxon>
        <taxon>ecological metagenomes</taxon>
    </lineage>
</organism>
<sequence>MLNDLAREIHQTARDKGWWEKERNFGESIALAHSELSEALEAWRVGTPAASTKKPEGWGIELMDCIIRILDLCAAYSLDADSLIRWKMNYNKTRPYRHGGKRC</sequence>
<name>A0A0F9TS66_9ZZZZ</name>
<dbReference type="SUPFAM" id="SSF101386">
    <property type="entry name" value="all-alpha NTP pyrophosphatases"/>
    <property type="match status" value="1"/>
</dbReference>
<gene>
    <name evidence="1" type="ORF">LCGC14_0295230</name>
</gene>
<dbReference type="AlphaFoldDB" id="A0A0F9TS66"/>
<comment type="caution">
    <text evidence="1">The sequence shown here is derived from an EMBL/GenBank/DDBJ whole genome shotgun (WGS) entry which is preliminary data.</text>
</comment>
<dbReference type="CDD" id="cd11542">
    <property type="entry name" value="NTP-PPase_u5"/>
    <property type="match status" value="1"/>
</dbReference>
<accession>A0A0F9TS66</accession>
<evidence type="ECO:0008006" key="2">
    <source>
        <dbReference type="Google" id="ProtNLM"/>
    </source>
</evidence>
<evidence type="ECO:0000313" key="1">
    <source>
        <dbReference type="EMBL" id="KKN83870.1"/>
    </source>
</evidence>
<reference evidence="1" key="1">
    <citation type="journal article" date="2015" name="Nature">
        <title>Complex archaea that bridge the gap between prokaryotes and eukaryotes.</title>
        <authorList>
            <person name="Spang A."/>
            <person name="Saw J.H."/>
            <person name="Jorgensen S.L."/>
            <person name="Zaremba-Niedzwiedzka K."/>
            <person name="Martijn J."/>
            <person name="Lind A.E."/>
            <person name="van Eijk R."/>
            <person name="Schleper C."/>
            <person name="Guy L."/>
            <person name="Ettema T.J."/>
        </authorList>
    </citation>
    <scope>NUCLEOTIDE SEQUENCE</scope>
</reference>
<dbReference type="EMBL" id="LAZR01000179">
    <property type="protein sequence ID" value="KKN83870.1"/>
    <property type="molecule type" value="Genomic_DNA"/>
</dbReference>
<protein>
    <recommendedName>
        <fullName evidence="2">NTP pyrophosphohydrolase MazG putative catalytic core domain-containing protein</fullName>
    </recommendedName>
</protein>
<dbReference type="Gene3D" id="1.10.287.1080">
    <property type="entry name" value="MazG-like"/>
    <property type="match status" value="1"/>
</dbReference>
<proteinExistence type="predicted"/>